<dbReference type="InterPro" id="IPR011333">
    <property type="entry name" value="SKP1/BTB/POZ_sf"/>
</dbReference>
<dbReference type="PROSITE" id="PS50097">
    <property type="entry name" value="BTB"/>
    <property type="match status" value="1"/>
</dbReference>
<comment type="caution">
    <text evidence="3">The sequence shown here is derived from an EMBL/GenBank/DDBJ whole genome shotgun (WGS) entry which is preliminary data.</text>
</comment>
<evidence type="ECO:0000313" key="4">
    <source>
        <dbReference type="Proteomes" id="UP000320762"/>
    </source>
</evidence>
<evidence type="ECO:0000259" key="2">
    <source>
        <dbReference type="PROSITE" id="PS50097"/>
    </source>
</evidence>
<dbReference type="InterPro" id="IPR000210">
    <property type="entry name" value="BTB/POZ_dom"/>
</dbReference>
<dbReference type="Proteomes" id="UP000320762">
    <property type="component" value="Unassembled WGS sequence"/>
</dbReference>
<reference evidence="3 4" key="1">
    <citation type="journal article" date="2019" name="New Phytol.">
        <title>Comparative genomics reveals unique wood-decay strategies and fruiting body development in the Schizophyllaceae.</title>
        <authorList>
            <person name="Almasi E."/>
            <person name="Sahu N."/>
            <person name="Krizsan K."/>
            <person name="Balint B."/>
            <person name="Kovacs G.M."/>
            <person name="Kiss B."/>
            <person name="Cseklye J."/>
            <person name="Drula E."/>
            <person name="Henrissat B."/>
            <person name="Nagy I."/>
            <person name="Chovatia M."/>
            <person name="Adam C."/>
            <person name="LaButti K."/>
            <person name="Lipzen A."/>
            <person name="Riley R."/>
            <person name="Grigoriev I.V."/>
            <person name="Nagy L.G."/>
        </authorList>
    </citation>
    <scope>NUCLEOTIDE SEQUENCE [LARGE SCALE GENOMIC DNA]</scope>
    <source>
        <strain evidence="3 4">NL-1724</strain>
    </source>
</reference>
<dbReference type="OrthoDB" id="3217871at2759"/>
<proteinExistence type="predicted"/>
<feature type="region of interest" description="Disordered" evidence="1">
    <location>
        <begin position="1"/>
        <end position="26"/>
    </location>
</feature>
<sequence length="343" mass="38753">MSSSEPSAKRKRTEDETSASRPPMRSDVWVEDGNIVLQAENTQFKFYRGLLARHSAVFSDIFSVPQPEDPAAVEGCAIVHLSDSAEDVRYMLRWLLEPRSYTLKPTVSSVLSALRMGHKYMIVPLWEDVVERLRCEFPTTLDGFYNQENVFGANIHFENENDILRLADAVREAGLEMIMPMLYYRIINECPVDVLTKGVFAPHEPDGEPSTPYLGLQTRITLLSGRIKVVSVFNRQLLRWTSAASSGCTDLGECTRVRHCMQGDEWAGAVIVGTHSPVEERITLQLLCKMPKRIRDKLNKELCCSCASSAGKAYNATQQWNWDALPSLFGLPDWKDLKDYTVL</sequence>
<feature type="domain" description="BTB" evidence="2">
    <location>
        <begin position="33"/>
        <end position="95"/>
    </location>
</feature>
<protein>
    <recommendedName>
        <fullName evidence="2">BTB domain-containing protein</fullName>
    </recommendedName>
</protein>
<keyword evidence="4" id="KW-1185">Reference proteome</keyword>
<organism evidence="3 4">
    <name type="scientific">Schizophyllum amplum</name>
    <dbReference type="NCBI Taxonomy" id="97359"/>
    <lineage>
        <taxon>Eukaryota</taxon>
        <taxon>Fungi</taxon>
        <taxon>Dikarya</taxon>
        <taxon>Basidiomycota</taxon>
        <taxon>Agaricomycotina</taxon>
        <taxon>Agaricomycetes</taxon>
        <taxon>Agaricomycetidae</taxon>
        <taxon>Agaricales</taxon>
        <taxon>Schizophyllaceae</taxon>
        <taxon>Schizophyllum</taxon>
    </lineage>
</organism>
<dbReference type="Gene3D" id="3.30.710.10">
    <property type="entry name" value="Potassium Channel Kv1.1, Chain A"/>
    <property type="match status" value="1"/>
</dbReference>
<dbReference type="SMART" id="SM00225">
    <property type="entry name" value="BTB"/>
    <property type="match status" value="1"/>
</dbReference>
<dbReference type="AlphaFoldDB" id="A0A550BWP7"/>
<dbReference type="EMBL" id="VDMD01000055">
    <property type="protein sequence ID" value="TRM56936.1"/>
    <property type="molecule type" value="Genomic_DNA"/>
</dbReference>
<accession>A0A550BWP7</accession>
<name>A0A550BWP7_9AGAR</name>
<evidence type="ECO:0000313" key="3">
    <source>
        <dbReference type="EMBL" id="TRM56936.1"/>
    </source>
</evidence>
<gene>
    <name evidence="3" type="ORF">BD626DRAFT_412846</name>
</gene>
<evidence type="ECO:0000256" key="1">
    <source>
        <dbReference type="SAM" id="MobiDB-lite"/>
    </source>
</evidence>